<evidence type="ECO:0000313" key="2">
    <source>
        <dbReference type="Proteomes" id="UP000324222"/>
    </source>
</evidence>
<protein>
    <submittedName>
        <fullName evidence="1">Uncharacterized protein</fullName>
    </submittedName>
</protein>
<dbReference type="EMBL" id="VSRR010000464">
    <property type="protein sequence ID" value="MPC15933.1"/>
    <property type="molecule type" value="Genomic_DNA"/>
</dbReference>
<sequence>MASFTTWHPASLQGQLDSNVTLTARKLKGSSVDATTMITSGAIHLKLPGCFVMFSSKMFRTNLDSPKSATRARH</sequence>
<name>A0A5B7D5L0_PORTR</name>
<dbReference type="Proteomes" id="UP000324222">
    <property type="component" value="Unassembled WGS sequence"/>
</dbReference>
<proteinExistence type="predicted"/>
<organism evidence="1 2">
    <name type="scientific">Portunus trituberculatus</name>
    <name type="common">Swimming crab</name>
    <name type="synonym">Neptunus trituberculatus</name>
    <dbReference type="NCBI Taxonomy" id="210409"/>
    <lineage>
        <taxon>Eukaryota</taxon>
        <taxon>Metazoa</taxon>
        <taxon>Ecdysozoa</taxon>
        <taxon>Arthropoda</taxon>
        <taxon>Crustacea</taxon>
        <taxon>Multicrustacea</taxon>
        <taxon>Malacostraca</taxon>
        <taxon>Eumalacostraca</taxon>
        <taxon>Eucarida</taxon>
        <taxon>Decapoda</taxon>
        <taxon>Pleocyemata</taxon>
        <taxon>Brachyura</taxon>
        <taxon>Eubrachyura</taxon>
        <taxon>Portunoidea</taxon>
        <taxon>Portunidae</taxon>
        <taxon>Portuninae</taxon>
        <taxon>Portunus</taxon>
    </lineage>
</organism>
<comment type="caution">
    <text evidence="1">The sequence shown here is derived from an EMBL/GenBank/DDBJ whole genome shotgun (WGS) entry which is preliminary data.</text>
</comment>
<accession>A0A5B7D5L0</accession>
<keyword evidence="2" id="KW-1185">Reference proteome</keyword>
<gene>
    <name evidence="1" type="ORF">E2C01_008738</name>
</gene>
<dbReference type="AlphaFoldDB" id="A0A5B7D5L0"/>
<reference evidence="1 2" key="1">
    <citation type="submission" date="2019-05" db="EMBL/GenBank/DDBJ databases">
        <title>Another draft genome of Portunus trituberculatus and its Hox gene families provides insights of decapod evolution.</title>
        <authorList>
            <person name="Jeong J.-H."/>
            <person name="Song I."/>
            <person name="Kim S."/>
            <person name="Choi T."/>
            <person name="Kim D."/>
            <person name="Ryu S."/>
            <person name="Kim W."/>
        </authorList>
    </citation>
    <scope>NUCLEOTIDE SEQUENCE [LARGE SCALE GENOMIC DNA]</scope>
    <source>
        <tissue evidence="1">Muscle</tissue>
    </source>
</reference>
<evidence type="ECO:0000313" key="1">
    <source>
        <dbReference type="EMBL" id="MPC15933.1"/>
    </source>
</evidence>